<dbReference type="GO" id="GO:0003887">
    <property type="term" value="F:DNA-directed DNA polymerase activity"/>
    <property type="evidence" value="ECO:0007669"/>
    <property type="project" value="UniProtKB-KW"/>
</dbReference>
<dbReference type="STRING" id="1198114.AciX9_1513"/>
<dbReference type="PaxDb" id="1198114-AciX9_1513"/>
<comment type="similarity">
    <text evidence="1">Belongs to the DNA polymerase type-Y family.</text>
</comment>
<dbReference type="EC" id="2.7.7.7" evidence="4"/>
<evidence type="ECO:0000256" key="1">
    <source>
        <dbReference type="ARBA" id="ARBA00010945"/>
    </source>
</evidence>
<accession>E8WX05</accession>
<dbReference type="eggNOG" id="COG0389">
    <property type="taxonomic scope" value="Bacteria"/>
</dbReference>
<dbReference type="PANTHER" id="PTHR11076:SF33">
    <property type="entry name" value="DNA POLYMERASE KAPPA"/>
    <property type="match status" value="1"/>
</dbReference>
<reference evidence="5" key="1">
    <citation type="submission" date="2011-01" db="EMBL/GenBank/DDBJ databases">
        <title>Complete sequence of chromosome of Acidobacterium sp. MP5ACTX9.</title>
        <authorList>
            <consortium name="US DOE Joint Genome Institute"/>
            <person name="Lucas S."/>
            <person name="Copeland A."/>
            <person name="Lapidus A."/>
            <person name="Cheng J.-F."/>
            <person name="Goodwin L."/>
            <person name="Pitluck S."/>
            <person name="Teshima H."/>
            <person name="Detter J.C."/>
            <person name="Han C."/>
            <person name="Tapia R."/>
            <person name="Land M."/>
            <person name="Hauser L."/>
            <person name="Kyrpides N."/>
            <person name="Ivanova N."/>
            <person name="Ovchinnikova G."/>
            <person name="Pagani I."/>
            <person name="Rawat S.R."/>
            <person name="Mannisto M."/>
            <person name="Haggblom M.M."/>
            <person name="Woyke T."/>
        </authorList>
    </citation>
    <scope>NUCLEOTIDE SEQUENCE [LARGE SCALE GENOMIC DNA]</scope>
    <source>
        <strain evidence="5">MP5ACTX9</strain>
    </source>
</reference>
<sequence>MDARAGYELGWMFIDINAYFATVEQEERPELRGRPIGIVPVQAESTCCIAVSYEAKAYGIRTGLRVSAARALCPQLELVLARPRLYVEYHHRIKAAIERCVPVQQAMSCDEFACRLMGRECEVERAVEIAEAVKEEIRGVGRTIRCSIGIGPNRLLAKIAGEMQKPDGLTVLERRGLPQSLYGLELHRIPGIGRRMERRVHGAGVQTMEQLCALPRDAMKRIWGGVWGDRMWLWLRGEDFLEPAPPKVPQSLMRQHILPPNCRTYEQGRAVAIKLMHSTARKMRMQGLWASAIYLRVGYMGKRYAYDAHVNLVSCQDPYILQAHMIDLWNSSPSADRPADLTVALTGLTSEPPVELFETAPNARSKVVSSLDALNGRFGLNTVYFGSIHNVRKEAPTRVPFGPPPALSEFRDTADPED</sequence>
<protein>
    <submittedName>
        <fullName evidence="4">DNA-directed DNA polymerase</fullName>
        <ecNumber evidence="4">2.7.7.7</ecNumber>
    </submittedName>
</protein>
<dbReference type="KEGG" id="acm:AciX9_1513"/>
<proteinExistence type="inferred from homology"/>
<dbReference type="GO" id="GO:0005829">
    <property type="term" value="C:cytosol"/>
    <property type="evidence" value="ECO:0007669"/>
    <property type="project" value="TreeGrafter"/>
</dbReference>
<dbReference type="HOGENOM" id="CLU_012348_1_1_0"/>
<keyword evidence="4" id="KW-0239">DNA-directed DNA polymerase</keyword>
<dbReference type="SUPFAM" id="SSF56672">
    <property type="entry name" value="DNA/RNA polymerases"/>
    <property type="match status" value="1"/>
</dbReference>
<keyword evidence="4" id="KW-0548">Nucleotidyltransferase</keyword>
<dbReference type="GO" id="GO:0006281">
    <property type="term" value="P:DNA repair"/>
    <property type="evidence" value="ECO:0007669"/>
    <property type="project" value="InterPro"/>
</dbReference>
<evidence type="ECO:0000256" key="2">
    <source>
        <dbReference type="SAM" id="MobiDB-lite"/>
    </source>
</evidence>
<dbReference type="Gene3D" id="3.40.1170.60">
    <property type="match status" value="1"/>
</dbReference>
<dbReference type="InterPro" id="IPR043128">
    <property type="entry name" value="Rev_trsase/Diguanyl_cyclase"/>
</dbReference>
<dbReference type="GO" id="GO:0042276">
    <property type="term" value="P:error-prone translesion synthesis"/>
    <property type="evidence" value="ECO:0007669"/>
    <property type="project" value="TreeGrafter"/>
</dbReference>
<dbReference type="AlphaFoldDB" id="E8WX05"/>
<evidence type="ECO:0000313" key="5">
    <source>
        <dbReference type="Proteomes" id="UP000000343"/>
    </source>
</evidence>
<dbReference type="Gene3D" id="3.30.70.270">
    <property type="match status" value="1"/>
</dbReference>
<dbReference type="InterPro" id="IPR001126">
    <property type="entry name" value="UmuC"/>
</dbReference>
<organism evidence="5">
    <name type="scientific">Granulicella tundricola (strain ATCC BAA-1859 / DSM 23138 / MP5ACTX9)</name>
    <dbReference type="NCBI Taxonomy" id="1198114"/>
    <lineage>
        <taxon>Bacteria</taxon>
        <taxon>Pseudomonadati</taxon>
        <taxon>Acidobacteriota</taxon>
        <taxon>Terriglobia</taxon>
        <taxon>Terriglobales</taxon>
        <taxon>Acidobacteriaceae</taxon>
        <taxon>Granulicella</taxon>
    </lineage>
</organism>
<gene>
    <name evidence="4" type="ordered locus">AciX9_1513</name>
</gene>
<evidence type="ECO:0000313" key="4">
    <source>
        <dbReference type="EMBL" id="ADW68566.1"/>
    </source>
</evidence>
<keyword evidence="4" id="KW-0808">Transferase</keyword>
<dbReference type="InterPro" id="IPR043502">
    <property type="entry name" value="DNA/RNA_pol_sf"/>
</dbReference>
<dbReference type="PROSITE" id="PS50173">
    <property type="entry name" value="UMUC"/>
    <property type="match status" value="1"/>
</dbReference>
<evidence type="ECO:0000259" key="3">
    <source>
        <dbReference type="PROSITE" id="PS50173"/>
    </source>
</evidence>
<feature type="region of interest" description="Disordered" evidence="2">
    <location>
        <begin position="396"/>
        <end position="418"/>
    </location>
</feature>
<feature type="compositionally biased region" description="Basic and acidic residues" evidence="2">
    <location>
        <begin position="409"/>
        <end position="418"/>
    </location>
</feature>
<feature type="domain" description="UmuC" evidence="3">
    <location>
        <begin position="11"/>
        <end position="193"/>
    </location>
</feature>
<dbReference type="Proteomes" id="UP000000343">
    <property type="component" value="Chromosome"/>
</dbReference>
<dbReference type="Pfam" id="PF11799">
    <property type="entry name" value="IMS_C"/>
    <property type="match status" value="1"/>
</dbReference>
<name>E8WX05_GRATM</name>
<dbReference type="PANTHER" id="PTHR11076">
    <property type="entry name" value="DNA REPAIR POLYMERASE UMUC / TRANSFERASE FAMILY MEMBER"/>
    <property type="match status" value="1"/>
</dbReference>
<dbReference type="GO" id="GO:0009432">
    <property type="term" value="P:SOS response"/>
    <property type="evidence" value="ECO:0007669"/>
    <property type="project" value="TreeGrafter"/>
</dbReference>
<keyword evidence="5" id="KW-1185">Reference proteome</keyword>
<dbReference type="InterPro" id="IPR050116">
    <property type="entry name" value="DNA_polymerase-Y"/>
</dbReference>
<dbReference type="EMBL" id="CP002480">
    <property type="protein sequence ID" value="ADW68566.1"/>
    <property type="molecule type" value="Genomic_DNA"/>
</dbReference>
<dbReference type="RefSeq" id="WP_013579885.1">
    <property type="nucleotide sequence ID" value="NC_015064.1"/>
</dbReference>
<dbReference type="Gene3D" id="1.10.150.20">
    <property type="entry name" value="5' to 3' exonuclease, C-terminal subdomain"/>
    <property type="match status" value="1"/>
</dbReference>
<dbReference type="GO" id="GO:0003684">
    <property type="term" value="F:damaged DNA binding"/>
    <property type="evidence" value="ECO:0007669"/>
    <property type="project" value="InterPro"/>
</dbReference>
<dbReference type="OrthoDB" id="9808813at2"/>
<dbReference type="InterPro" id="IPR017961">
    <property type="entry name" value="DNA_pol_Y-fam_little_finger"/>
</dbReference>
<dbReference type="Pfam" id="PF00817">
    <property type="entry name" value="IMS"/>
    <property type="match status" value="1"/>
</dbReference>